<keyword evidence="3" id="KW-0732">Signal</keyword>
<dbReference type="GeneID" id="40743911"/>
<protein>
    <submittedName>
        <fullName evidence="5">WSC-domain-containing protein</fullName>
    </submittedName>
</protein>
<dbReference type="SMART" id="SM00321">
    <property type="entry name" value="WSC"/>
    <property type="match status" value="1"/>
</dbReference>
<feature type="compositionally biased region" description="Polar residues" evidence="1">
    <location>
        <begin position="374"/>
        <end position="383"/>
    </location>
</feature>
<gene>
    <name evidence="5" type="ORF">M438DRAFT_287000</name>
</gene>
<feature type="region of interest" description="Disordered" evidence="1">
    <location>
        <begin position="122"/>
        <end position="163"/>
    </location>
</feature>
<dbReference type="PANTHER" id="PTHR16861">
    <property type="entry name" value="GLYCOPROTEIN 38"/>
    <property type="match status" value="1"/>
</dbReference>
<reference evidence="5 6" key="1">
    <citation type="journal article" date="2014" name="BMC Genomics">
        <title>Genome sequencing of four Aureobasidium pullulans varieties: biotechnological potential, stress tolerance, and description of new species.</title>
        <authorList>
            <person name="Gostin Ar C."/>
            <person name="Ohm R.A."/>
            <person name="Kogej T."/>
            <person name="Sonjak S."/>
            <person name="Turk M."/>
            <person name="Zajc J."/>
            <person name="Zalar P."/>
            <person name="Grube M."/>
            <person name="Sun H."/>
            <person name="Han J."/>
            <person name="Sharma A."/>
            <person name="Chiniquy J."/>
            <person name="Ngan C.Y."/>
            <person name="Lipzen A."/>
            <person name="Barry K."/>
            <person name="Grigoriev I.V."/>
            <person name="Gunde-Cimerman N."/>
        </authorList>
    </citation>
    <scope>NUCLEOTIDE SEQUENCE [LARGE SCALE GENOMIC DNA]</scope>
    <source>
        <strain evidence="5 6">EXF-150</strain>
    </source>
</reference>
<evidence type="ECO:0000256" key="1">
    <source>
        <dbReference type="SAM" id="MobiDB-lite"/>
    </source>
</evidence>
<name>A0A074XVP7_AURPU</name>
<evidence type="ECO:0000256" key="2">
    <source>
        <dbReference type="SAM" id="Phobius"/>
    </source>
</evidence>
<feature type="chain" id="PRO_5001703754" evidence="3">
    <location>
        <begin position="30"/>
        <end position="445"/>
    </location>
</feature>
<dbReference type="HOGENOM" id="CLU_024893_2_0_1"/>
<organism evidence="5 6">
    <name type="scientific">Aureobasidium pullulans EXF-150</name>
    <dbReference type="NCBI Taxonomy" id="1043002"/>
    <lineage>
        <taxon>Eukaryota</taxon>
        <taxon>Fungi</taxon>
        <taxon>Dikarya</taxon>
        <taxon>Ascomycota</taxon>
        <taxon>Pezizomycotina</taxon>
        <taxon>Dothideomycetes</taxon>
        <taxon>Dothideomycetidae</taxon>
        <taxon>Dothideales</taxon>
        <taxon>Saccotheciaceae</taxon>
        <taxon>Aureobasidium</taxon>
    </lineage>
</organism>
<keyword evidence="6" id="KW-1185">Reference proteome</keyword>
<dbReference type="PANTHER" id="PTHR16861:SF9">
    <property type="entry name" value="CELL WALL INTEGRITY AND STRESS RESPONSE COMPONENT 1"/>
    <property type="match status" value="1"/>
</dbReference>
<keyword evidence="2" id="KW-1133">Transmembrane helix</keyword>
<evidence type="ECO:0000259" key="4">
    <source>
        <dbReference type="PROSITE" id="PS51212"/>
    </source>
</evidence>
<dbReference type="InterPro" id="IPR002889">
    <property type="entry name" value="WSC_carb-bd"/>
</dbReference>
<evidence type="ECO:0000313" key="6">
    <source>
        <dbReference type="Proteomes" id="UP000030706"/>
    </source>
</evidence>
<feature type="region of interest" description="Disordered" evidence="1">
    <location>
        <begin position="412"/>
        <end position="445"/>
    </location>
</feature>
<dbReference type="STRING" id="1043002.A0A074XVP7"/>
<accession>A0A074XVP7</accession>
<dbReference type="Pfam" id="PF01822">
    <property type="entry name" value="WSC"/>
    <property type="match status" value="1"/>
</dbReference>
<feature type="region of interest" description="Disordered" evidence="1">
    <location>
        <begin position="187"/>
        <end position="239"/>
    </location>
</feature>
<dbReference type="AlphaFoldDB" id="A0A074XVP7"/>
<feature type="region of interest" description="Disordered" evidence="1">
    <location>
        <begin position="313"/>
        <end position="345"/>
    </location>
</feature>
<dbReference type="PROSITE" id="PS51212">
    <property type="entry name" value="WSC"/>
    <property type="match status" value="1"/>
</dbReference>
<feature type="region of interest" description="Disordered" evidence="1">
    <location>
        <begin position="372"/>
        <end position="398"/>
    </location>
</feature>
<feature type="transmembrane region" description="Helical" evidence="2">
    <location>
        <begin position="287"/>
        <end position="309"/>
    </location>
</feature>
<proteinExistence type="predicted"/>
<dbReference type="RefSeq" id="XP_029765752.1">
    <property type="nucleotide sequence ID" value="XM_029901605.1"/>
</dbReference>
<dbReference type="EMBL" id="KL584974">
    <property type="protein sequence ID" value="KEQ89565.1"/>
    <property type="molecule type" value="Genomic_DNA"/>
</dbReference>
<keyword evidence="2" id="KW-0472">Membrane</keyword>
<evidence type="ECO:0000313" key="5">
    <source>
        <dbReference type="EMBL" id="KEQ89565.1"/>
    </source>
</evidence>
<feature type="signal peptide" evidence="3">
    <location>
        <begin position="1"/>
        <end position="29"/>
    </location>
</feature>
<keyword evidence="2" id="KW-0812">Transmembrane</keyword>
<dbReference type="OrthoDB" id="2537459at2759"/>
<feature type="domain" description="WSC" evidence="4">
    <location>
        <begin position="29"/>
        <end position="116"/>
    </location>
</feature>
<evidence type="ECO:0000256" key="3">
    <source>
        <dbReference type="SAM" id="SignalP"/>
    </source>
</evidence>
<dbReference type="Proteomes" id="UP000030706">
    <property type="component" value="Unassembled WGS sequence"/>
</dbReference>
<sequence length="445" mass="45869">MLSRGSLRGAPALLLPLAFMSTLWQHVHGLSQTYCSSSNTGSDYDAVTNIYQSNGACQQECAASYAFAIVQYQQCWCSNYAPADQLDVSECSQPCPGYPDESCGDKDNGLYGYIKLNLSPSGTQGSASSSSATSSAAPSSTEQSTPTSSSSPSSAPASSSVQSDTTVLTSVSVTVTVKQSASVVVSYVTPSSSSQPSTTSTSSTPTSAPSTTSTSFSITSTQGAGVTSSPSSTADTSSLSHTTFISTRVVTVSGGPVTQTVTSTAVVTPGAGSLRDAEQKGVSGGTVAGAVVGSVAGVALLLAGAFFLWRRNRSETSDPESPRSGSGSGSARRRMERNTSVLSKTGLLSSAGNAVDMEKFHDDSAAFGAAGHRYNNSESTAPIPTSPDGDTRRNSRPLVYDQRLNPAALMENWERNGSRASIGTMQDQRDYSRPLGVTNPDPVDD</sequence>